<evidence type="ECO:0000256" key="4">
    <source>
        <dbReference type="PROSITE-ProRule" id="PRU00473"/>
    </source>
</evidence>
<keyword evidence="5" id="KW-0732">Signal</keyword>
<keyword evidence="8" id="KW-1185">Reference proteome</keyword>
<dbReference type="AlphaFoldDB" id="A0A7Z2T3B4"/>
<dbReference type="KEGG" id="vas:GT360_07645"/>
<proteinExistence type="predicted"/>
<dbReference type="InterPro" id="IPR006664">
    <property type="entry name" value="OMP_bac"/>
</dbReference>
<accession>A0A7Z2T3B4</accession>
<dbReference type="PROSITE" id="PS51123">
    <property type="entry name" value="OMPA_2"/>
    <property type="match status" value="1"/>
</dbReference>
<keyword evidence="2 4" id="KW-0472">Membrane</keyword>
<reference evidence="7 8" key="1">
    <citation type="submission" date="2020-01" db="EMBL/GenBank/DDBJ databases">
        <title>Whole genome and functional gene identification of agarase of Vibrio HN897.</title>
        <authorList>
            <person name="Liu Y."/>
            <person name="Zhao Z."/>
        </authorList>
    </citation>
    <scope>NUCLEOTIDE SEQUENCE [LARGE SCALE GENOMIC DNA]</scope>
    <source>
        <strain evidence="7 8">HN897</strain>
    </source>
</reference>
<evidence type="ECO:0000256" key="5">
    <source>
        <dbReference type="SAM" id="SignalP"/>
    </source>
</evidence>
<name>A0A7Z2T3B4_9VIBR</name>
<dbReference type="InterPro" id="IPR036737">
    <property type="entry name" value="OmpA-like_sf"/>
</dbReference>
<dbReference type="RefSeq" id="WP_164648292.1">
    <property type="nucleotide sequence ID" value="NZ_CP047475.1"/>
</dbReference>
<dbReference type="Pfam" id="PF00691">
    <property type="entry name" value="OmpA"/>
    <property type="match status" value="1"/>
</dbReference>
<evidence type="ECO:0000256" key="2">
    <source>
        <dbReference type="ARBA" id="ARBA00023136"/>
    </source>
</evidence>
<sequence length="214" mass="23886">MKTNLLSVAILGALISNLSWADAVYFEKDADDEYDYIDTPVANQTFDLLDEDRDGVINARDMCPGTPIGAEINNEGCGTMSASRSQMQIYILFANDSDVISSPFMNQIRDMAMFLKDFPQTSIELKGYTSKVGSDEYNLDLSKRRATSAKVALKKYGITDDRIRIVGFGESELVAEGDEEISHAQNRRVVATVVGLENVVDMEWDIYTTLPRKR</sequence>
<dbReference type="InterPro" id="IPR006665">
    <property type="entry name" value="OmpA-like"/>
</dbReference>
<dbReference type="EMBL" id="CP047475">
    <property type="protein sequence ID" value="QIA63398.1"/>
    <property type="molecule type" value="Genomic_DNA"/>
</dbReference>
<feature type="chain" id="PRO_5030913961" evidence="5">
    <location>
        <begin position="22"/>
        <end position="214"/>
    </location>
</feature>
<feature type="domain" description="OmpA-like" evidence="6">
    <location>
        <begin position="80"/>
        <end position="197"/>
    </location>
</feature>
<gene>
    <name evidence="7" type="ORF">GT360_07645</name>
</gene>
<dbReference type="PANTHER" id="PTHR30329:SF21">
    <property type="entry name" value="LIPOPROTEIN YIAD-RELATED"/>
    <property type="match status" value="1"/>
</dbReference>
<keyword evidence="3" id="KW-0998">Cell outer membrane</keyword>
<dbReference type="Proteomes" id="UP000464262">
    <property type="component" value="Chromosome 1"/>
</dbReference>
<feature type="signal peptide" evidence="5">
    <location>
        <begin position="1"/>
        <end position="21"/>
    </location>
</feature>
<protein>
    <submittedName>
        <fullName evidence="7">OmpA family protein</fullName>
    </submittedName>
</protein>
<dbReference type="PRINTS" id="PR01021">
    <property type="entry name" value="OMPADOMAIN"/>
</dbReference>
<evidence type="ECO:0000259" key="6">
    <source>
        <dbReference type="PROSITE" id="PS51123"/>
    </source>
</evidence>
<dbReference type="PROSITE" id="PS00018">
    <property type="entry name" value="EF_HAND_1"/>
    <property type="match status" value="1"/>
</dbReference>
<dbReference type="PANTHER" id="PTHR30329">
    <property type="entry name" value="STATOR ELEMENT OF FLAGELLAR MOTOR COMPLEX"/>
    <property type="match status" value="1"/>
</dbReference>
<evidence type="ECO:0000256" key="1">
    <source>
        <dbReference type="ARBA" id="ARBA00004442"/>
    </source>
</evidence>
<evidence type="ECO:0000313" key="8">
    <source>
        <dbReference type="Proteomes" id="UP000464262"/>
    </source>
</evidence>
<dbReference type="InterPro" id="IPR018247">
    <property type="entry name" value="EF_Hand_1_Ca_BS"/>
</dbReference>
<dbReference type="GO" id="GO:0009279">
    <property type="term" value="C:cell outer membrane"/>
    <property type="evidence" value="ECO:0007669"/>
    <property type="project" value="UniProtKB-SubCell"/>
</dbReference>
<organism evidence="7 8">
    <name type="scientific">Vibrio astriarenae</name>
    <dbReference type="NCBI Taxonomy" id="1481923"/>
    <lineage>
        <taxon>Bacteria</taxon>
        <taxon>Pseudomonadati</taxon>
        <taxon>Pseudomonadota</taxon>
        <taxon>Gammaproteobacteria</taxon>
        <taxon>Vibrionales</taxon>
        <taxon>Vibrionaceae</taxon>
        <taxon>Vibrio</taxon>
    </lineage>
</organism>
<dbReference type="InterPro" id="IPR050330">
    <property type="entry name" value="Bact_OuterMem_StrucFunc"/>
</dbReference>
<dbReference type="Gene3D" id="3.30.1330.60">
    <property type="entry name" value="OmpA-like domain"/>
    <property type="match status" value="1"/>
</dbReference>
<dbReference type="CDD" id="cd07185">
    <property type="entry name" value="OmpA_C-like"/>
    <property type="match status" value="1"/>
</dbReference>
<evidence type="ECO:0000256" key="3">
    <source>
        <dbReference type="ARBA" id="ARBA00023237"/>
    </source>
</evidence>
<dbReference type="SUPFAM" id="SSF103088">
    <property type="entry name" value="OmpA-like"/>
    <property type="match status" value="1"/>
</dbReference>
<comment type="subcellular location">
    <subcellularLocation>
        <location evidence="1">Cell outer membrane</location>
    </subcellularLocation>
</comment>
<evidence type="ECO:0000313" key="7">
    <source>
        <dbReference type="EMBL" id="QIA63398.1"/>
    </source>
</evidence>